<dbReference type="Pfam" id="PF01169">
    <property type="entry name" value="GDT1"/>
    <property type="match status" value="2"/>
</dbReference>
<feature type="transmembrane region" description="Helical" evidence="6">
    <location>
        <begin position="184"/>
        <end position="205"/>
    </location>
</feature>
<dbReference type="GO" id="GO:0032472">
    <property type="term" value="P:Golgi calcium ion transport"/>
    <property type="evidence" value="ECO:0007669"/>
    <property type="project" value="TreeGrafter"/>
</dbReference>
<evidence type="ECO:0000313" key="8">
    <source>
        <dbReference type="Proteomes" id="UP000612055"/>
    </source>
</evidence>
<keyword evidence="4 6" id="KW-1133">Transmembrane helix</keyword>
<reference evidence="7" key="1">
    <citation type="journal article" date="2020" name="bioRxiv">
        <title>Comparative genomics of Chlamydomonas.</title>
        <authorList>
            <person name="Craig R.J."/>
            <person name="Hasan A.R."/>
            <person name="Ness R.W."/>
            <person name="Keightley P.D."/>
        </authorList>
    </citation>
    <scope>NUCLEOTIDE SEQUENCE</scope>
    <source>
        <strain evidence="7">CCAP 11/70</strain>
    </source>
</reference>
<dbReference type="GO" id="GO:0005794">
    <property type="term" value="C:Golgi apparatus"/>
    <property type="evidence" value="ECO:0007669"/>
    <property type="project" value="TreeGrafter"/>
</dbReference>
<dbReference type="GO" id="GO:0005384">
    <property type="term" value="F:manganese ion transmembrane transporter activity"/>
    <property type="evidence" value="ECO:0007669"/>
    <property type="project" value="TreeGrafter"/>
</dbReference>
<comment type="similarity">
    <text evidence="2 6">Belongs to the GDT1 family.</text>
</comment>
<feature type="transmembrane region" description="Helical" evidence="6">
    <location>
        <begin position="284"/>
        <end position="306"/>
    </location>
</feature>
<keyword evidence="5 6" id="KW-0472">Membrane</keyword>
<organism evidence="7 8">
    <name type="scientific">Edaphochlamys debaryana</name>
    <dbReference type="NCBI Taxonomy" id="47281"/>
    <lineage>
        <taxon>Eukaryota</taxon>
        <taxon>Viridiplantae</taxon>
        <taxon>Chlorophyta</taxon>
        <taxon>core chlorophytes</taxon>
        <taxon>Chlorophyceae</taxon>
        <taxon>CS clade</taxon>
        <taxon>Chlamydomonadales</taxon>
        <taxon>Chlamydomonadales incertae sedis</taxon>
        <taxon>Edaphochlamys</taxon>
    </lineage>
</organism>
<feature type="transmembrane region" description="Helical" evidence="6">
    <location>
        <begin position="154"/>
        <end position="178"/>
    </location>
</feature>
<evidence type="ECO:0000313" key="7">
    <source>
        <dbReference type="EMBL" id="KAG2484075.1"/>
    </source>
</evidence>
<evidence type="ECO:0000256" key="2">
    <source>
        <dbReference type="ARBA" id="ARBA00009190"/>
    </source>
</evidence>
<protein>
    <recommendedName>
        <fullName evidence="6">GDT1 family protein</fullName>
    </recommendedName>
</protein>
<keyword evidence="8" id="KW-1185">Reference proteome</keyword>
<dbReference type="PANTHER" id="PTHR12608">
    <property type="entry name" value="TRANSMEMBRANE PROTEIN HTP-1 RELATED"/>
    <property type="match status" value="1"/>
</dbReference>
<dbReference type="InterPro" id="IPR001727">
    <property type="entry name" value="GDT1-like"/>
</dbReference>
<dbReference type="GO" id="GO:0009507">
    <property type="term" value="C:chloroplast"/>
    <property type="evidence" value="ECO:0007669"/>
    <property type="project" value="TreeGrafter"/>
</dbReference>
<evidence type="ECO:0000256" key="5">
    <source>
        <dbReference type="ARBA" id="ARBA00023136"/>
    </source>
</evidence>
<dbReference type="GO" id="GO:0015085">
    <property type="term" value="F:calcium ion transmembrane transporter activity"/>
    <property type="evidence" value="ECO:0007669"/>
    <property type="project" value="TreeGrafter"/>
</dbReference>
<feature type="transmembrane region" description="Helical" evidence="6">
    <location>
        <begin position="313"/>
        <end position="333"/>
    </location>
</feature>
<sequence length="334" mass="34140">MLARSSAGVHQRGRVQLCLAAPSAPRACSVSVRCQQARPPTSQAKSLGLALRRRADGEGRQVTCAASSASASPQPDAGSSKGGGWLPWVLSGLAIAAATAYLLSEPGQALKEVLVNGPLGKSGFFAAFSLIFLSEIGDKTFFIAALLAMKIGKWMSFFGSVSALAVMTVISVSIGAIFSRVPDALKSSIPVGELAGIALLVFFGIKALKDGLSRPAEAGNASDDELEDAKEVVQGVEGDKGSAKESPLAVFLEVATLIFLAEWGDRSMLATIALGAAQNPVGVAVGAIGGHTIATGIAVLGGAIASKYVSERTVNIISGLLFLLFAAATAFSMF</sequence>
<dbReference type="InterPro" id="IPR049555">
    <property type="entry name" value="GDT1-like_CS"/>
</dbReference>
<evidence type="ECO:0000256" key="4">
    <source>
        <dbReference type="ARBA" id="ARBA00022989"/>
    </source>
</evidence>
<dbReference type="EMBL" id="JAEHOE010000158">
    <property type="protein sequence ID" value="KAG2484075.1"/>
    <property type="molecule type" value="Genomic_DNA"/>
</dbReference>
<comment type="caution">
    <text evidence="7">The sequence shown here is derived from an EMBL/GenBank/DDBJ whole genome shotgun (WGS) entry which is preliminary data.</text>
</comment>
<dbReference type="GO" id="GO:0016020">
    <property type="term" value="C:membrane"/>
    <property type="evidence" value="ECO:0007669"/>
    <property type="project" value="UniProtKB-SubCell"/>
</dbReference>
<evidence type="ECO:0000256" key="6">
    <source>
        <dbReference type="RuleBase" id="RU365102"/>
    </source>
</evidence>
<evidence type="ECO:0000256" key="1">
    <source>
        <dbReference type="ARBA" id="ARBA00004141"/>
    </source>
</evidence>
<dbReference type="OrthoDB" id="442680at2759"/>
<comment type="subcellular location">
    <subcellularLocation>
        <location evidence="1 6">Membrane</location>
        <topology evidence="1 6">Multi-pass membrane protein</topology>
    </subcellularLocation>
</comment>
<dbReference type="Proteomes" id="UP000612055">
    <property type="component" value="Unassembled WGS sequence"/>
</dbReference>
<accession>A0A836BPH0</accession>
<dbReference type="PANTHER" id="PTHR12608:SF7">
    <property type="entry name" value="PROTEIN PAM71-HOMOLOG, CHLOROPLASTIC"/>
    <property type="match status" value="1"/>
</dbReference>
<dbReference type="GO" id="GO:0032468">
    <property type="term" value="P:Golgi calcium ion homeostasis"/>
    <property type="evidence" value="ECO:0007669"/>
    <property type="project" value="TreeGrafter"/>
</dbReference>
<dbReference type="AlphaFoldDB" id="A0A836BPH0"/>
<name>A0A836BPH0_9CHLO</name>
<proteinExistence type="inferred from homology"/>
<gene>
    <name evidence="7" type="ORF">HYH03_017094</name>
</gene>
<keyword evidence="3 6" id="KW-0812">Transmembrane</keyword>
<evidence type="ECO:0000256" key="3">
    <source>
        <dbReference type="ARBA" id="ARBA00022692"/>
    </source>
</evidence>
<feature type="transmembrane region" description="Helical" evidence="6">
    <location>
        <begin position="85"/>
        <end position="104"/>
    </location>
</feature>
<feature type="transmembrane region" description="Helical" evidence="6">
    <location>
        <begin position="124"/>
        <end position="147"/>
    </location>
</feature>
<dbReference type="PROSITE" id="PS01214">
    <property type="entry name" value="UPF0016"/>
    <property type="match status" value="1"/>
</dbReference>